<keyword evidence="5" id="KW-0472">Membrane</keyword>
<dbReference type="SMART" id="SM00387">
    <property type="entry name" value="HATPase_c"/>
    <property type="match status" value="1"/>
</dbReference>
<evidence type="ECO:0000256" key="5">
    <source>
        <dbReference type="SAM" id="Phobius"/>
    </source>
</evidence>
<evidence type="ECO:0000313" key="8">
    <source>
        <dbReference type="EMBL" id="TNC35981.1"/>
    </source>
</evidence>
<comment type="caution">
    <text evidence="8">The sequence shown here is derived from an EMBL/GenBank/DDBJ whole genome shotgun (WGS) entry which is preliminary data.</text>
</comment>
<dbReference type="AlphaFoldDB" id="A0A5C4MCN9"/>
<dbReference type="PANTHER" id="PTHR24421">
    <property type="entry name" value="NITRATE/NITRITE SENSOR PROTEIN NARX-RELATED"/>
    <property type="match status" value="1"/>
</dbReference>
<feature type="transmembrane region" description="Helical" evidence="5">
    <location>
        <begin position="96"/>
        <end position="114"/>
    </location>
</feature>
<dbReference type="InterPro" id="IPR007168">
    <property type="entry name" value="Phageshock_PspC_N"/>
</dbReference>
<dbReference type="Pfam" id="PF02518">
    <property type="entry name" value="HATPase_c"/>
    <property type="match status" value="1"/>
</dbReference>
<keyword evidence="5" id="KW-1133">Transmembrane helix</keyword>
<organism evidence="8 9">
    <name type="scientific">Mumia zhuanghuii</name>
    <dbReference type="NCBI Taxonomy" id="2585211"/>
    <lineage>
        <taxon>Bacteria</taxon>
        <taxon>Bacillati</taxon>
        <taxon>Actinomycetota</taxon>
        <taxon>Actinomycetes</taxon>
        <taxon>Propionibacteriales</taxon>
        <taxon>Nocardioidaceae</taxon>
        <taxon>Mumia</taxon>
    </lineage>
</organism>
<name>A0A5C4MCN9_9ACTN</name>
<feature type="domain" description="Histidine kinase/HSP90-like ATPase" evidence="6">
    <location>
        <begin position="314"/>
        <end position="408"/>
    </location>
</feature>
<evidence type="ECO:0000256" key="3">
    <source>
        <dbReference type="ARBA" id="ARBA00023012"/>
    </source>
</evidence>
<dbReference type="EMBL" id="VDFR01000142">
    <property type="protein sequence ID" value="TNC35981.1"/>
    <property type="molecule type" value="Genomic_DNA"/>
</dbReference>
<dbReference type="EMBL" id="VDFR01000158">
    <property type="protein sequence ID" value="TNC34378.1"/>
    <property type="molecule type" value="Genomic_DNA"/>
</dbReference>
<dbReference type="InterPro" id="IPR003594">
    <property type="entry name" value="HATPase_dom"/>
</dbReference>
<keyword evidence="2" id="KW-0418">Kinase</keyword>
<gene>
    <name evidence="8" type="ORF">FHE65_26615</name>
    <name evidence="7" type="ORF">FHE65_27965</name>
</gene>
<dbReference type="SUPFAM" id="SSF55874">
    <property type="entry name" value="ATPase domain of HSP90 chaperone/DNA topoisomerase II/histidine kinase"/>
    <property type="match status" value="1"/>
</dbReference>
<dbReference type="GO" id="GO:0016301">
    <property type="term" value="F:kinase activity"/>
    <property type="evidence" value="ECO:0007669"/>
    <property type="project" value="UniProtKB-KW"/>
</dbReference>
<dbReference type="CDD" id="cd16917">
    <property type="entry name" value="HATPase_UhpB-NarQ-NarX-like"/>
    <property type="match status" value="1"/>
</dbReference>
<accession>A0A5C4MCN9</accession>
<protein>
    <submittedName>
        <fullName evidence="8">PspC domain-containing protein</fullName>
    </submittedName>
</protein>
<dbReference type="OrthoDB" id="3534856at2"/>
<dbReference type="Proteomes" id="UP000306740">
    <property type="component" value="Unassembled WGS sequence"/>
</dbReference>
<dbReference type="PANTHER" id="PTHR24421:SF61">
    <property type="entry name" value="OXYGEN SENSOR HISTIDINE KINASE NREB"/>
    <property type="match status" value="1"/>
</dbReference>
<feature type="transmembrane region" description="Helical" evidence="5">
    <location>
        <begin position="190"/>
        <end position="213"/>
    </location>
</feature>
<evidence type="ECO:0000313" key="7">
    <source>
        <dbReference type="EMBL" id="TNC34378.1"/>
    </source>
</evidence>
<dbReference type="InterPro" id="IPR050482">
    <property type="entry name" value="Sensor_HK_TwoCompSys"/>
</dbReference>
<feature type="transmembrane region" description="Helical" evidence="5">
    <location>
        <begin position="35"/>
        <end position="62"/>
    </location>
</feature>
<evidence type="ECO:0000256" key="1">
    <source>
        <dbReference type="ARBA" id="ARBA00022679"/>
    </source>
</evidence>
<reference evidence="8 9" key="1">
    <citation type="submission" date="2019-05" db="EMBL/GenBank/DDBJ databases">
        <title>Mumia sp. nov., isolated from the intestinal contents of plateau pika (Ochotona curzoniae) in the Qinghai-Tibet plateau of China.</title>
        <authorList>
            <person name="Tian Z."/>
        </authorList>
    </citation>
    <scope>NUCLEOTIDE SEQUENCE [LARGE SCALE GENOMIC DNA]</scope>
    <source>
        <strain evidence="9">527</strain>
        <strain evidence="8">Z527</strain>
    </source>
</reference>
<evidence type="ECO:0000313" key="9">
    <source>
        <dbReference type="Proteomes" id="UP000306740"/>
    </source>
</evidence>
<keyword evidence="1" id="KW-0808">Transferase</keyword>
<dbReference type="GO" id="GO:0000160">
    <property type="term" value="P:phosphorelay signal transduction system"/>
    <property type="evidence" value="ECO:0007669"/>
    <property type="project" value="UniProtKB-KW"/>
</dbReference>
<dbReference type="Gene3D" id="3.30.565.10">
    <property type="entry name" value="Histidine kinase-like ATPase, C-terminal domain"/>
    <property type="match status" value="1"/>
</dbReference>
<dbReference type="RefSeq" id="WP_139086016.1">
    <property type="nucleotide sequence ID" value="NZ_VDFR01000142.1"/>
</dbReference>
<evidence type="ECO:0000256" key="2">
    <source>
        <dbReference type="ARBA" id="ARBA00022777"/>
    </source>
</evidence>
<dbReference type="InterPro" id="IPR036890">
    <property type="entry name" value="HATPase_C_sf"/>
</dbReference>
<keyword evidence="3" id="KW-0902">Two-component regulatory system</keyword>
<sequence>MTATPPVRRLYRSPSSRVLGGVAQGLADHLGVPVLWVRLAFVVTTVFQLAGVLAYAAFWIFVPLGTAESSPGLASATRRGLRSEEKDTDAAPSNRYTLQTAALVVLGIGVVWFVVGSNRVSSLLFPAVLAIAGFALIWRQADDTSLRRWVWETSGWQAILRTAAGTLLVLIAYGVFVAQLGGGLGSAAQLLAALVVALAGAGLLLGPWVVRLVTALAEERRERVRSQERADVAAHLHDSVLQTLALLQKNASDPALVATLARRQERELRDWLYAEPSHDGTTLRKGLVADAAEIETTYRVPIEVVGVGDTDPDADVDALRAAAREAMTNAAKHSGADRIDVYAEVGGAAVEVFVRDRGRGFDPAQVPEDRLGIRRSLVARMERHGGSAVVRSAPGEGTEVRLALPLVRDRSPNGGRDGAPEGADGGADR</sequence>
<keyword evidence="5" id="KW-0812">Transmembrane</keyword>
<evidence type="ECO:0000256" key="4">
    <source>
        <dbReference type="SAM" id="MobiDB-lite"/>
    </source>
</evidence>
<feature type="region of interest" description="Disordered" evidence="4">
    <location>
        <begin position="404"/>
        <end position="429"/>
    </location>
</feature>
<dbReference type="Pfam" id="PF04024">
    <property type="entry name" value="PspC"/>
    <property type="match status" value="1"/>
</dbReference>
<feature type="transmembrane region" description="Helical" evidence="5">
    <location>
        <begin position="158"/>
        <end position="178"/>
    </location>
</feature>
<feature type="transmembrane region" description="Helical" evidence="5">
    <location>
        <begin position="120"/>
        <end position="138"/>
    </location>
</feature>
<proteinExistence type="predicted"/>
<evidence type="ECO:0000259" key="6">
    <source>
        <dbReference type="SMART" id="SM00387"/>
    </source>
</evidence>